<evidence type="ECO:0000256" key="6">
    <source>
        <dbReference type="ARBA" id="ARBA00022729"/>
    </source>
</evidence>
<dbReference type="Gene3D" id="1.20.140.10">
    <property type="entry name" value="Butyryl-CoA Dehydrogenase, subunit A, domain 3"/>
    <property type="match status" value="1"/>
</dbReference>
<name>A0A1I4TIU1_9FLAO</name>
<gene>
    <name evidence="12" type="ORF">SAMN05444143_102141</name>
</gene>
<keyword evidence="9" id="KW-0408">Iron</keyword>
<dbReference type="eggNOG" id="COG3303">
    <property type="taxonomic scope" value="Bacteria"/>
</dbReference>
<evidence type="ECO:0000256" key="10">
    <source>
        <dbReference type="ARBA" id="ARBA00049131"/>
    </source>
</evidence>
<comment type="subcellular location">
    <subcellularLocation>
        <location evidence="1">Cell envelope</location>
    </subcellularLocation>
</comment>
<dbReference type="CDD" id="cd00548">
    <property type="entry name" value="NrfA-like"/>
    <property type="match status" value="1"/>
</dbReference>
<comment type="similarity">
    <text evidence="2">Belongs to the cytochrome c-552 family.</text>
</comment>
<dbReference type="AlphaFoldDB" id="A0A1I4TIU1"/>
<keyword evidence="6" id="KW-0732">Signal</keyword>
<dbReference type="EMBL" id="FOUT01000002">
    <property type="protein sequence ID" value="SFM76634.1"/>
    <property type="molecule type" value="Genomic_DNA"/>
</dbReference>
<comment type="catalytic activity">
    <reaction evidence="10">
        <text>6 Fe(III)-[cytochrome c] + NH4(+) + 2 H2O = 6 Fe(II)-[cytochrome c] + nitrite + 8 H(+)</text>
        <dbReference type="Rhea" id="RHEA:13089"/>
        <dbReference type="Rhea" id="RHEA-COMP:10350"/>
        <dbReference type="Rhea" id="RHEA-COMP:14399"/>
        <dbReference type="ChEBI" id="CHEBI:15377"/>
        <dbReference type="ChEBI" id="CHEBI:15378"/>
        <dbReference type="ChEBI" id="CHEBI:16301"/>
        <dbReference type="ChEBI" id="CHEBI:28938"/>
        <dbReference type="ChEBI" id="CHEBI:29033"/>
        <dbReference type="ChEBI" id="CHEBI:29034"/>
        <dbReference type="EC" id="1.7.2.2"/>
    </reaction>
</comment>
<dbReference type="InterPro" id="IPR003321">
    <property type="entry name" value="Cyt_c552"/>
</dbReference>
<evidence type="ECO:0000256" key="2">
    <source>
        <dbReference type="ARBA" id="ARBA00009288"/>
    </source>
</evidence>
<evidence type="ECO:0000256" key="8">
    <source>
        <dbReference type="ARBA" id="ARBA00023002"/>
    </source>
</evidence>
<dbReference type="NCBIfam" id="NF008339">
    <property type="entry name" value="PRK11125.1"/>
    <property type="match status" value="1"/>
</dbReference>
<evidence type="ECO:0000256" key="7">
    <source>
        <dbReference type="ARBA" id="ARBA00022837"/>
    </source>
</evidence>
<keyword evidence="11" id="KW-1133">Transmembrane helix</keyword>
<evidence type="ECO:0000256" key="3">
    <source>
        <dbReference type="ARBA" id="ARBA00011887"/>
    </source>
</evidence>
<dbReference type="RefSeq" id="WP_139225536.1">
    <property type="nucleotide sequence ID" value="NZ_CBCRUM010000008.1"/>
</dbReference>
<accession>A0A1I4TIU1</accession>
<evidence type="ECO:0000313" key="12">
    <source>
        <dbReference type="EMBL" id="SFM76634.1"/>
    </source>
</evidence>
<keyword evidence="4" id="KW-0349">Heme</keyword>
<sequence length="500" mass="56648">MDPIKKRNIRNWSFLIGTILIVFVLGILASSIIERKYESRFAGLEKKDIHENDPRNAVWGEQFPQQYETYMATQDTSFRSMYNGSAMIDELAENPKLVILWAGYAFAKDYTQGRGHAYAIKDIRNTLRTGNLYPNDTTKGMPGTCWTCKSPDVPRIMAERGVAEFYKTSFEKLGPEIVNPIGCADCHDAKTMNLTITRPALIEAYAKQGKDIKKATHNEMRSLVCAQCHVEYYFDKKTVENPKVPYLTFPWEKGMTAEAIEKYFDEKGFEDWVHPISKAKMIKAQHPDYETFTTGIHAKKGVSCADCHMPYKTEGGTKFTDHHLQSPLNNVQNSCQVCHRDDANSLIDDVYTRQKSIKENVTSLEENLVKAHIEAGQAWKLGAKEAQMKDILMDIRHAQWRWDYATAGHGASFHAPVEIGRTVSSGLAIAIDARVKLARVLAALGQKTPVPMPDISTKAKAQEYLGLNMKKLHADKEKWKKEVLPTWDAKAKERESKYGK</sequence>
<keyword evidence="7" id="KW-0106">Calcium</keyword>
<organism evidence="12 13">
    <name type="scientific">Flavobacterium succinicans</name>
    <dbReference type="NCBI Taxonomy" id="29536"/>
    <lineage>
        <taxon>Bacteria</taxon>
        <taxon>Pseudomonadati</taxon>
        <taxon>Bacteroidota</taxon>
        <taxon>Flavobacteriia</taxon>
        <taxon>Flavobacteriales</taxon>
        <taxon>Flavobacteriaceae</taxon>
        <taxon>Flavobacterium</taxon>
    </lineage>
</organism>
<keyword evidence="11" id="KW-0472">Membrane</keyword>
<protein>
    <recommendedName>
        <fullName evidence="3">nitrite reductase (cytochrome; ammonia-forming)</fullName>
        <ecNumber evidence="3">1.7.2.2</ecNumber>
    </recommendedName>
</protein>
<evidence type="ECO:0000256" key="4">
    <source>
        <dbReference type="ARBA" id="ARBA00022617"/>
    </source>
</evidence>
<dbReference type="Proteomes" id="UP000182961">
    <property type="component" value="Unassembled WGS sequence"/>
</dbReference>
<evidence type="ECO:0000256" key="11">
    <source>
        <dbReference type="SAM" id="Phobius"/>
    </source>
</evidence>
<dbReference type="GO" id="GO:0030288">
    <property type="term" value="C:outer membrane-bounded periplasmic space"/>
    <property type="evidence" value="ECO:0007669"/>
    <property type="project" value="TreeGrafter"/>
</dbReference>
<dbReference type="GO" id="GO:0019645">
    <property type="term" value="P:anaerobic electron transport chain"/>
    <property type="evidence" value="ECO:0007669"/>
    <property type="project" value="TreeGrafter"/>
</dbReference>
<dbReference type="GO" id="GO:0046872">
    <property type="term" value="F:metal ion binding"/>
    <property type="evidence" value="ECO:0007669"/>
    <property type="project" value="UniProtKB-KW"/>
</dbReference>
<keyword evidence="5" id="KW-0479">Metal-binding</keyword>
<dbReference type="EC" id="1.7.2.2" evidence="3"/>
<dbReference type="GO" id="GO:0042279">
    <property type="term" value="F:nitrite reductase (cytochrome, ammonia-forming) activity"/>
    <property type="evidence" value="ECO:0007669"/>
    <property type="project" value="UniProtKB-EC"/>
</dbReference>
<dbReference type="PANTHER" id="PTHR30633">
    <property type="entry name" value="CYTOCHROME C-552 RESPIRATORY NITRITE REDUCTASE"/>
    <property type="match status" value="1"/>
</dbReference>
<evidence type="ECO:0000256" key="9">
    <source>
        <dbReference type="ARBA" id="ARBA00023004"/>
    </source>
</evidence>
<evidence type="ECO:0000313" key="13">
    <source>
        <dbReference type="Proteomes" id="UP000182961"/>
    </source>
</evidence>
<dbReference type="PIRSF" id="PIRSF000243">
    <property type="entry name" value="Cyt_c552"/>
    <property type="match status" value="1"/>
</dbReference>
<dbReference type="Gene3D" id="1.10.1130.10">
    <property type="entry name" value="Flavocytochrome C3, Chain A"/>
    <property type="match status" value="1"/>
</dbReference>
<dbReference type="InterPro" id="IPR036280">
    <property type="entry name" value="Multihaem_cyt_sf"/>
</dbReference>
<evidence type="ECO:0000256" key="1">
    <source>
        <dbReference type="ARBA" id="ARBA00004196"/>
    </source>
</evidence>
<reference evidence="13" key="1">
    <citation type="submission" date="2016-10" db="EMBL/GenBank/DDBJ databases">
        <authorList>
            <person name="Varghese N."/>
            <person name="Submissions S."/>
        </authorList>
    </citation>
    <scope>NUCLEOTIDE SEQUENCE [LARGE SCALE GENOMIC DNA]</scope>
    <source>
        <strain evidence="13">DSM 4002</strain>
    </source>
</reference>
<dbReference type="SUPFAM" id="SSF48695">
    <property type="entry name" value="Multiheme cytochromes"/>
    <property type="match status" value="1"/>
</dbReference>
<keyword evidence="8" id="KW-0560">Oxidoreductase</keyword>
<dbReference type="PANTHER" id="PTHR30633:SF0">
    <property type="entry name" value="CYTOCHROME C-552"/>
    <property type="match status" value="1"/>
</dbReference>
<keyword evidence="11" id="KW-0812">Transmembrane</keyword>
<feature type="transmembrane region" description="Helical" evidence="11">
    <location>
        <begin position="12"/>
        <end position="33"/>
    </location>
</feature>
<evidence type="ECO:0000256" key="5">
    <source>
        <dbReference type="ARBA" id="ARBA00022723"/>
    </source>
</evidence>
<dbReference type="Pfam" id="PF02335">
    <property type="entry name" value="Cytochrom_C552"/>
    <property type="match status" value="1"/>
</dbReference>
<dbReference type="GO" id="GO:0020037">
    <property type="term" value="F:heme binding"/>
    <property type="evidence" value="ECO:0007669"/>
    <property type="project" value="TreeGrafter"/>
</dbReference>
<keyword evidence="13" id="KW-1185">Reference proteome</keyword>
<proteinExistence type="inferred from homology"/>